<gene>
    <name evidence="1" type="ORF">SLS56_009813</name>
</gene>
<keyword evidence="2" id="KW-1185">Reference proteome</keyword>
<proteinExistence type="predicted"/>
<evidence type="ECO:0000313" key="1">
    <source>
        <dbReference type="EMBL" id="KAL1620183.1"/>
    </source>
</evidence>
<dbReference type="Proteomes" id="UP001521116">
    <property type="component" value="Unassembled WGS sequence"/>
</dbReference>
<organism evidence="1 2">
    <name type="scientific">Neofusicoccum ribis</name>
    <dbReference type="NCBI Taxonomy" id="45134"/>
    <lineage>
        <taxon>Eukaryota</taxon>
        <taxon>Fungi</taxon>
        <taxon>Dikarya</taxon>
        <taxon>Ascomycota</taxon>
        <taxon>Pezizomycotina</taxon>
        <taxon>Dothideomycetes</taxon>
        <taxon>Dothideomycetes incertae sedis</taxon>
        <taxon>Botryosphaeriales</taxon>
        <taxon>Botryosphaeriaceae</taxon>
        <taxon>Neofusicoccum</taxon>
    </lineage>
</organism>
<protein>
    <submittedName>
        <fullName evidence="1">Uncharacterized protein</fullName>
    </submittedName>
</protein>
<evidence type="ECO:0000313" key="2">
    <source>
        <dbReference type="Proteomes" id="UP001521116"/>
    </source>
</evidence>
<comment type="caution">
    <text evidence="1">The sequence shown here is derived from an EMBL/GenBank/DDBJ whole genome shotgun (WGS) entry which is preliminary data.</text>
</comment>
<sequence length="140" mass="15983">MPTHIEGAAMMAPVCYTRIFLILRLKQVKTYELFDLGDENARKDGLAVLRMMVDQRNISTWVRLKGRVALSFHVSNLEESAMYLRDASRLYDQVLSLPEADRSDPRLVAQLPAIAVEIARSRMHIVRRFIDEKGDGEVHG</sequence>
<name>A0ABR3SG87_9PEZI</name>
<accession>A0ABR3SG87</accession>
<reference evidence="1 2" key="1">
    <citation type="submission" date="2024-02" db="EMBL/GenBank/DDBJ databases">
        <title>De novo assembly and annotation of 12 fungi associated with fruit tree decline syndrome in Ontario, Canada.</title>
        <authorList>
            <person name="Sulman M."/>
            <person name="Ellouze W."/>
            <person name="Ilyukhin E."/>
        </authorList>
    </citation>
    <scope>NUCLEOTIDE SEQUENCE [LARGE SCALE GENOMIC DNA]</scope>
    <source>
        <strain evidence="1 2">M1-105</strain>
    </source>
</reference>
<dbReference type="EMBL" id="JAJVDC020000174">
    <property type="protein sequence ID" value="KAL1620183.1"/>
    <property type="molecule type" value="Genomic_DNA"/>
</dbReference>